<name>A0A1T3CLW8_9HYPO</name>
<reference evidence="8 9" key="1">
    <citation type="submission" date="2016-04" db="EMBL/GenBank/DDBJ databases">
        <title>Multiple horizontal gene transfer events from other fungi enriched the ability of the initially mycotrophic fungus Trichoderma (Ascomycota) to feed on dead plant biomass.</title>
        <authorList>
            <person name="Atanasova L."/>
            <person name="Chenthamara K."/>
            <person name="Zhang J."/>
            <person name="Grujic M."/>
            <person name="Henrissat B."/>
            <person name="Kuo A."/>
            <person name="Aertz A."/>
            <person name="Salamov A."/>
            <person name="Lipzen A."/>
            <person name="Labutti K."/>
            <person name="Barry K."/>
            <person name="Miao Y."/>
            <person name="Rahimi M.J."/>
            <person name="Shen Q."/>
            <person name="Grigoriev I.V."/>
            <person name="Kubicek C.P."/>
            <person name="Druzhinina I.S."/>
        </authorList>
    </citation>
    <scope>NUCLEOTIDE SEQUENCE [LARGE SCALE GENOMIC DNA]</scope>
    <source>
        <strain evidence="8 9">NJAU 4742</strain>
    </source>
</reference>
<dbReference type="InterPro" id="IPR000209">
    <property type="entry name" value="Peptidase_S8/S53_dom"/>
</dbReference>
<accession>A0A1T3CLW8</accession>
<dbReference type="PANTHER" id="PTHR43806">
    <property type="entry name" value="PEPTIDASE S8"/>
    <property type="match status" value="1"/>
</dbReference>
<dbReference type="InterPro" id="IPR050131">
    <property type="entry name" value="Peptidase_S8_subtilisin-like"/>
</dbReference>
<evidence type="ECO:0000259" key="7">
    <source>
        <dbReference type="Pfam" id="PF24476"/>
    </source>
</evidence>
<keyword evidence="4 5" id="KW-0720">Serine protease</keyword>
<evidence type="ECO:0000256" key="4">
    <source>
        <dbReference type="ARBA" id="ARBA00022825"/>
    </source>
</evidence>
<protein>
    <submittedName>
        <fullName evidence="8">Uncharacterized protein</fullName>
    </submittedName>
</protein>
<keyword evidence="9" id="KW-1185">Reference proteome</keyword>
<feature type="active site" description="Charge relay system" evidence="5">
    <location>
        <position position="626"/>
    </location>
</feature>
<evidence type="ECO:0000256" key="3">
    <source>
        <dbReference type="ARBA" id="ARBA00022801"/>
    </source>
</evidence>
<dbReference type="InterPro" id="IPR056002">
    <property type="entry name" value="DUF7580"/>
</dbReference>
<comment type="caution">
    <text evidence="8">The sequence shown here is derived from an EMBL/GenBank/DDBJ whole genome shotgun (WGS) entry which is preliminary data.</text>
</comment>
<evidence type="ECO:0000313" key="8">
    <source>
        <dbReference type="EMBL" id="OPB42086.1"/>
    </source>
</evidence>
<feature type="domain" description="Peptidase S8/S53" evidence="6">
    <location>
        <begin position="620"/>
        <end position="825"/>
    </location>
</feature>
<dbReference type="CDD" id="cd00306">
    <property type="entry name" value="Peptidases_S8_S53"/>
    <property type="match status" value="1"/>
</dbReference>
<organism evidence="8 9">
    <name type="scientific">Trichoderma guizhouense</name>
    <dbReference type="NCBI Taxonomy" id="1491466"/>
    <lineage>
        <taxon>Eukaryota</taxon>
        <taxon>Fungi</taxon>
        <taxon>Dikarya</taxon>
        <taxon>Ascomycota</taxon>
        <taxon>Pezizomycotina</taxon>
        <taxon>Sordariomycetes</taxon>
        <taxon>Hypocreomycetidae</taxon>
        <taxon>Hypocreales</taxon>
        <taxon>Hypocreaceae</taxon>
        <taxon>Trichoderma</taxon>
    </lineage>
</organism>
<gene>
    <name evidence="8" type="ORF">A0O28_0032030</name>
</gene>
<proteinExistence type="inferred from homology"/>
<dbReference type="PRINTS" id="PR00723">
    <property type="entry name" value="SUBTILISIN"/>
</dbReference>
<keyword evidence="2 5" id="KW-0645">Protease</keyword>
<evidence type="ECO:0000256" key="2">
    <source>
        <dbReference type="ARBA" id="ARBA00022670"/>
    </source>
</evidence>
<dbReference type="PROSITE" id="PS00138">
    <property type="entry name" value="SUBTILASE_SER"/>
    <property type="match status" value="1"/>
</dbReference>
<comment type="similarity">
    <text evidence="1 5">Belongs to the peptidase S8 family.</text>
</comment>
<dbReference type="Pfam" id="PF00082">
    <property type="entry name" value="Peptidase_S8"/>
    <property type="match status" value="1"/>
</dbReference>
<dbReference type="Gene3D" id="3.40.50.200">
    <property type="entry name" value="Peptidase S8/S53 domain"/>
    <property type="match status" value="1"/>
</dbReference>
<dbReference type="InterPro" id="IPR036852">
    <property type="entry name" value="Peptidase_S8/S53_dom_sf"/>
</dbReference>
<dbReference type="GO" id="GO:0004252">
    <property type="term" value="F:serine-type endopeptidase activity"/>
    <property type="evidence" value="ECO:0007669"/>
    <property type="project" value="UniProtKB-UniRule"/>
</dbReference>
<dbReference type="SUPFAM" id="SSF52743">
    <property type="entry name" value="Subtilisin-like"/>
    <property type="match status" value="1"/>
</dbReference>
<evidence type="ECO:0000256" key="5">
    <source>
        <dbReference type="PROSITE-ProRule" id="PRU01240"/>
    </source>
</evidence>
<dbReference type="PROSITE" id="PS51892">
    <property type="entry name" value="SUBTILASE"/>
    <property type="match status" value="1"/>
</dbReference>
<dbReference type="OrthoDB" id="206201at2759"/>
<feature type="active site" description="Charge relay system" evidence="5">
    <location>
        <position position="659"/>
    </location>
</feature>
<feature type="active site" description="Charge relay system" evidence="5">
    <location>
        <position position="807"/>
    </location>
</feature>
<dbReference type="GO" id="GO:0006508">
    <property type="term" value="P:proteolysis"/>
    <property type="evidence" value="ECO:0007669"/>
    <property type="project" value="UniProtKB-KW"/>
</dbReference>
<dbReference type="Proteomes" id="UP000191004">
    <property type="component" value="Unassembled WGS sequence"/>
</dbReference>
<keyword evidence="3 5" id="KW-0378">Hydrolase</keyword>
<dbReference type="InterPro" id="IPR015500">
    <property type="entry name" value="Peptidase_S8_subtilisin-rel"/>
</dbReference>
<feature type="domain" description="DUF7580" evidence="7">
    <location>
        <begin position="227"/>
        <end position="531"/>
    </location>
</feature>
<dbReference type="PANTHER" id="PTHR43806:SF11">
    <property type="entry name" value="CEREVISIN-RELATED"/>
    <property type="match status" value="1"/>
</dbReference>
<dbReference type="InterPro" id="IPR023828">
    <property type="entry name" value="Peptidase_S8_Ser-AS"/>
</dbReference>
<dbReference type="EMBL" id="LVVK01000013">
    <property type="protein sequence ID" value="OPB42086.1"/>
    <property type="molecule type" value="Genomic_DNA"/>
</dbReference>
<evidence type="ECO:0000259" key="6">
    <source>
        <dbReference type="Pfam" id="PF00082"/>
    </source>
</evidence>
<evidence type="ECO:0000313" key="9">
    <source>
        <dbReference type="Proteomes" id="UP000191004"/>
    </source>
</evidence>
<evidence type="ECO:0000256" key="1">
    <source>
        <dbReference type="ARBA" id="ARBA00011073"/>
    </source>
</evidence>
<dbReference type="AlphaFoldDB" id="A0A1T3CLW8"/>
<dbReference type="Pfam" id="PF24476">
    <property type="entry name" value="DUF7580"/>
    <property type="match status" value="1"/>
</dbReference>
<sequence>MSDSKALLYQAWARLHLLQGVYSLFDYALPTLETIEEERYETLSGNKRDDLVDDIIILRSDIKCLPVTLHQIDFDEATSNHDVGRLINAFDSLLGLFEESMRDLTGIEVDTKVPQDIECIDLFPKLVTLRNLRRGHGNKLSTDILPPVAPDNNTMPKGKTPASTLDKFRCYVTFPPPQMAISKCRSIVESFLKVVRDVFSNEVRQWNAESLLREVTKIEIDSIRDASEFSRASSSLFQLLIGCITCEAEHVARLHLSGFYTGQLEMLLGTGEHDWMPASFIHSPIPTSTERRFKHIMCSHLTSAEYCNQTIHGCFDKSTVWEDGTLKPAQYNLSTASIFWSTLDDILGGGQSQLKCSTSIMTRRLDQIGRKIVGLLLACSLFQLCGSPWLQHGFEREKIHILPNNSSLNLLEYWRPHISCDLSLDRDQRSLSEDVAALGVLILELEANLSAGWTDDDEDYETGTKSNRTRLSRILKQWRGDVTDFYYGIGSACFRFENLVEDFDHPKIEQSLKSLTILYKCIVNPLYQKLVSDFGFTERLFGGVSGLSVPSRQKKVPATPPLVLYDDLESREPDKKSEYAEELIATLENGFLRNIKLLRDNSTPVGLAERCKGINTPERVRIAVLDTGINTNDKMIRSATSRIKGRRSWVGSIEDTYGHGTHVTRLLLQMAPAAEIFIAKISDCKTVEPENMTRIAQAIDWAVEECKVDIISMSFGFQTKSKDIDDAIERAFRADKLMFAAASNEGGNKPRSRPGRNKKVICIHACDGKGNKGDMNPSPVRGYNFTTLGVAVKSTWNKQVVYKSGTSFATPVAAAFAADILEFANFRCELSEEDRKLLYKRDGMLEVLRVISRERDKYDYIQPGHLWDGNDDGRIIRAIQEAIADS</sequence>